<evidence type="ECO:0000313" key="4">
    <source>
        <dbReference type="EMBL" id="USP96981.1"/>
    </source>
</evidence>
<gene>
    <name evidence="4" type="ORF">MKF32_08050</name>
</gene>
<evidence type="ECO:0000256" key="2">
    <source>
        <dbReference type="ARBA" id="ARBA00022840"/>
    </source>
</evidence>
<name>A0ABY4Y4A2_BACVA</name>
<dbReference type="SUPFAM" id="SSF52540">
    <property type="entry name" value="P-loop containing nucleoside triphosphate hydrolases"/>
    <property type="match status" value="1"/>
</dbReference>
<dbReference type="CDD" id="cd09883">
    <property type="entry name" value="PIN_VapC_PhoHL-ATPase"/>
    <property type="match status" value="1"/>
</dbReference>
<dbReference type="EMBL" id="CP092751">
    <property type="protein sequence ID" value="USP96981.1"/>
    <property type="molecule type" value="Genomic_DNA"/>
</dbReference>
<proteinExistence type="predicted"/>
<dbReference type="InterPro" id="IPR051451">
    <property type="entry name" value="PhoH2-like"/>
</dbReference>
<accession>A0ABY4Y4A2</accession>
<dbReference type="InterPro" id="IPR003714">
    <property type="entry name" value="PhoH"/>
</dbReference>
<keyword evidence="2" id="KW-0067">ATP-binding</keyword>
<sequence>MSKIYVLDTNVLLQDPNAIFSFEENEVVIPAVVLEEVDSKKRYMDEVGRNARHVSKLIDALRQKGRLHEQVPLDTGGTLRIELNHRSFHQLQEIFIEKTNDNRILAVAKNLSLEEETKEEGRPVILVSKDVLVRVKADAIGLHAEDFLNDRVVDNDEMYNGYKDLYISQQLFSSFYGKNQITVNEMKQHTFYPNQFALMKDELGGSSSAVGMADKTGTVLKRLVFDDEHVWGIRPKNVQQTMALELLLREDIPLVTLIGKAGTGKTLLALAAGLLQTEDLGIYKKLIVARPIVPVGKDIGYLPGEKEEKLKPWMQPIFDNLEFLFNAKKPGELEAILAGIGSIQVEALTYIRGRSIPDQFIIIDEAQNLTRHEVKTLLTRVGEGSKIVLMGDPEQIDHPYLDSLNNGLAYVVERFKGQPISGSVKLLKGERSGLAQLAADLL</sequence>
<keyword evidence="1" id="KW-0547">Nucleotide-binding</keyword>
<dbReference type="Proteomes" id="UP001057348">
    <property type="component" value="Chromosome"/>
</dbReference>
<dbReference type="InterPro" id="IPR027417">
    <property type="entry name" value="P-loop_NTPase"/>
</dbReference>
<dbReference type="SMART" id="SM00670">
    <property type="entry name" value="PINc"/>
    <property type="match status" value="1"/>
</dbReference>
<keyword evidence="5" id="KW-1185">Reference proteome</keyword>
<dbReference type="PANTHER" id="PTHR30473:SF2">
    <property type="entry name" value="PIN DOMAIN-CONTAINING PROTEIN"/>
    <property type="match status" value="1"/>
</dbReference>
<feature type="domain" description="PIN" evidence="3">
    <location>
        <begin position="3"/>
        <end position="135"/>
    </location>
</feature>
<dbReference type="RefSeq" id="WP_087992177.1">
    <property type="nucleotide sequence ID" value="NZ_CP092751.1"/>
</dbReference>
<evidence type="ECO:0000259" key="3">
    <source>
        <dbReference type="SMART" id="SM00670"/>
    </source>
</evidence>
<dbReference type="PANTHER" id="PTHR30473">
    <property type="entry name" value="PROTEIN PHOH"/>
    <property type="match status" value="1"/>
</dbReference>
<reference evidence="4" key="1">
    <citation type="submission" date="2022-02" db="EMBL/GenBank/DDBJ databases">
        <title>Draft Genome Sequence of Bacillus vallismortis Strain BL01, Isolated from Artemisia lerchiana Web. Roots.</title>
        <authorList>
            <person name="Chebotar V.K."/>
            <person name="Gancheva M.S."/>
            <person name="Chizhevskaya E.P."/>
            <person name="Komarova O.V."/>
            <person name="Baganova M.E."/>
            <person name="Zaplatkin A.N."/>
            <person name="Pishchik V.N."/>
        </authorList>
    </citation>
    <scope>NUCLEOTIDE SEQUENCE</scope>
    <source>
        <strain evidence="4">BL01</strain>
    </source>
</reference>
<evidence type="ECO:0000256" key="1">
    <source>
        <dbReference type="ARBA" id="ARBA00022741"/>
    </source>
</evidence>
<dbReference type="Pfam" id="PF13638">
    <property type="entry name" value="PIN_4"/>
    <property type="match status" value="1"/>
</dbReference>
<dbReference type="Pfam" id="PF02562">
    <property type="entry name" value="PhoH"/>
    <property type="match status" value="1"/>
</dbReference>
<dbReference type="InterPro" id="IPR002716">
    <property type="entry name" value="PIN_dom"/>
</dbReference>
<dbReference type="Gene3D" id="3.40.50.1010">
    <property type="entry name" value="5'-nuclease"/>
    <property type="match status" value="1"/>
</dbReference>
<dbReference type="Gene3D" id="3.40.50.300">
    <property type="entry name" value="P-loop containing nucleotide triphosphate hydrolases"/>
    <property type="match status" value="1"/>
</dbReference>
<organism evidence="4 5">
    <name type="scientific">Bacillus vallismortis</name>
    <dbReference type="NCBI Taxonomy" id="72361"/>
    <lineage>
        <taxon>Bacteria</taxon>
        <taxon>Bacillati</taxon>
        <taxon>Bacillota</taxon>
        <taxon>Bacilli</taxon>
        <taxon>Bacillales</taxon>
        <taxon>Bacillaceae</taxon>
        <taxon>Bacillus</taxon>
    </lineage>
</organism>
<protein>
    <submittedName>
        <fullName evidence="4">PhoH family protein</fullName>
    </submittedName>
</protein>
<evidence type="ECO:0000313" key="5">
    <source>
        <dbReference type="Proteomes" id="UP001057348"/>
    </source>
</evidence>